<organism evidence="1">
    <name type="scientific">Ixodes ricinus</name>
    <name type="common">Common tick</name>
    <name type="synonym">Acarus ricinus</name>
    <dbReference type="NCBI Taxonomy" id="34613"/>
    <lineage>
        <taxon>Eukaryota</taxon>
        <taxon>Metazoa</taxon>
        <taxon>Ecdysozoa</taxon>
        <taxon>Arthropoda</taxon>
        <taxon>Chelicerata</taxon>
        <taxon>Arachnida</taxon>
        <taxon>Acari</taxon>
        <taxon>Parasitiformes</taxon>
        <taxon>Ixodida</taxon>
        <taxon>Ixodoidea</taxon>
        <taxon>Ixodidae</taxon>
        <taxon>Ixodinae</taxon>
        <taxon>Ixodes</taxon>
    </lineage>
</organism>
<name>A0A0K8RM45_IXORI</name>
<accession>A0A0K8RM45</accession>
<protein>
    <submittedName>
        <fullName evidence="1">Putative transposable element</fullName>
    </submittedName>
</protein>
<sequence length="116" mass="12984">MKNFKLVECMLCTTELDKESKKTGENIRSAVLQALRSFDLQDCFTNLAFVTDRGTNVISTLKSQVRLHCAAHILNTVLETTTPTDQRDDATALSDLLPACRSLVTFFKRSGLQCRL</sequence>
<reference evidence="1" key="1">
    <citation type="submission" date="2012-12" db="EMBL/GenBank/DDBJ databases">
        <title>Identification and characterization of a phenylalanine ammonia-lyase gene family in Isatis indigotica Fort.</title>
        <authorList>
            <person name="Liu Q."/>
            <person name="Chen J."/>
            <person name="Zhou X."/>
            <person name="Di P."/>
            <person name="Xiao Y."/>
            <person name="Xuan H."/>
            <person name="Zhang L."/>
            <person name="Chen W."/>
        </authorList>
    </citation>
    <scope>NUCLEOTIDE SEQUENCE</scope>
    <source>
        <tissue evidence="1">Salivary gland</tissue>
    </source>
</reference>
<dbReference type="InterPro" id="IPR012337">
    <property type="entry name" value="RNaseH-like_sf"/>
</dbReference>
<dbReference type="EMBL" id="GADI01001825">
    <property type="protein sequence ID" value="JAA71983.1"/>
    <property type="molecule type" value="mRNA"/>
</dbReference>
<evidence type="ECO:0000313" key="1">
    <source>
        <dbReference type="EMBL" id="JAA71983.1"/>
    </source>
</evidence>
<proteinExistence type="evidence at transcript level"/>
<dbReference type="SUPFAM" id="SSF53098">
    <property type="entry name" value="Ribonuclease H-like"/>
    <property type="match status" value="1"/>
</dbReference>
<dbReference type="AlphaFoldDB" id="A0A0K8RM45"/>